<name>A0ABW3P4L7_9SPHN</name>
<accession>A0ABW3P4L7</accession>
<sequence length="59" mass="6449">MKPMRYALVALFFYAALWGAAHVGMLPGLHSGAAEGLVVTAAEKADRFRALCRYLPVIR</sequence>
<protein>
    <submittedName>
        <fullName evidence="1">Uncharacterized protein</fullName>
    </submittedName>
</protein>
<reference evidence="2" key="1">
    <citation type="journal article" date="2019" name="Int. J. Syst. Evol. Microbiol.">
        <title>The Global Catalogue of Microorganisms (GCM) 10K type strain sequencing project: providing services to taxonomists for standard genome sequencing and annotation.</title>
        <authorList>
            <consortium name="The Broad Institute Genomics Platform"/>
            <consortium name="The Broad Institute Genome Sequencing Center for Infectious Disease"/>
            <person name="Wu L."/>
            <person name="Ma J."/>
        </authorList>
    </citation>
    <scope>NUCLEOTIDE SEQUENCE [LARGE SCALE GENOMIC DNA]</scope>
    <source>
        <strain evidence="2">CCUG 54329</strain>
    </source>
</reference>
<keyword evidence="2" id="KW-1185">Reference proteome</keyword>
<proteinExistence type="predicted"/>
<evidence type="ECO:0000313" key="2">
    <source>
        <dbReference type="Proteomes" id="UP001597203"/>
    </source>
</evidence>
<dbReference type="Proteomes" id="UP001597203">
    <property type="component" value="Unassembled WGS sequence"/>
</dbReference>
<dbReference type="RefSeq" id="WP_380913450.1">
    <property type="nucleotide sequence ID" value="NZ_JBHTLS010000133.1"/>
</dbReference>
<dbReference type="EMBL" id="JBHTLS010000133">
    <property type="protein sequence ID" value="MFD1106610.1"/>
    <property type="molecule type" value="Genomic_DNA"/>
</dbReference>
<organism evidence="1 2">
    <name type="scientific">Sphingobium olei</name>
    <dbReference type="NCBI Taxonomy" id="420955"/>
    <lineage>
        <taxon>Bacteria</taxon>
        <taxon>Pseudomonadati</taxon>
        <taxon>Pseudomonadota</taxon>
        <taxon>Alphaproteobacteria</taxon>
        <taxon>Sphingomonadales</taxon>
        <taxon>Sphingomonadaceae</taxon>
        <taxon>Sphingobium</taxon>
    </lineage>
</organism>
<evidence type="ECO:0000313" key="1">
    <source>
        <dbReference type="EMBL" id="MFD1106610.1"/>
    </source>
</evidence>
<comment type="caution">
    <text evidence="1">The sequence shown here is derived from an EMBL/GenBank/DDBJ whole genome shotgun (WGS) entry which is preliminary data.</text>
</comment>
<gene>
    <name evidence="1" type="ORF">ACFQ24_17235</name>
</gene>